<reference evidence="2" key="1">
    <citation type="submission" date="2018-02" db="EMBL/GenBank/DDBJ databases">
        <title>Rhizophora mucronata_Transcriptome.</title>
        <authorList>
            <person name="Meera S.P."/>
            <person name="Sreeshan A."/>
            <person name="Augustine A."/>
        </authorList>
    </citation>
    <scope>NUCLEOTIDE SEQUENCE</scope>
    <source>
        <tissue evidence="2">Leaf</tissue>
    </source>
</reference>
<sequence length="38" mass="4205">MPFLCLTCNFTFTDLPISGVCYLCSGFVALQYAYFAAI</sequence>
<evidence type="ECO:0000256" key="1">
    <source>
        <dbReference type="SAM" id="Phobius"/>
    </source>
</evidence>
<evidence type="ECO:0000313" key="2">
    <source>
        <dbReference type="EMBL" id="MBX42436.1"/>
    </source>
</evidence>
<dbReference type="AlphaFoldDB" id="A0A2P2NIY2"/>
<organism evidence="2">
    <name type="scientific">Rhizophora mucronata</name>
    <name type="common">Asiatic mangrove</name>
    <dbReference type="NCBI Taxonomy" id="61149"/>
    <lineage>
        <taxon>Eukaryota</taxon>
        <taxon>Viridiplantae</taxon>
        <taxon>Streptophyta</taxon>
        <taxon>Embryophyta</taxon>
        <taxon>Tracheophyta</taxon>
        <taxon>Spermatophyta</taxon>
        <taxon>Magnoliopsida</taxon>
        <taxon>eudicotyledons</taxon>
        <taxon>Gunneridae</taxon>
        <taxon>Pentapetalae</taxon>
        <taxon>rosids</taxon>
        <taxon>fabids</taxon>
        <taxon>Malpighiales</taxon>
        <taxon>Rhizophoraceae</taxon>
        <taxon>Rhizophora</taxon>
    </lineage>
</organism>
<name>A0A2P2NIY2_RHIMU</name>
<dbReference type="EMBL" id="GGEC01061952">
    <property type="protein sequence ID" value="MBX42436.1"/>
    <property type="molecule type" value="Transcribed_RNA"/>
</dbReference>
<keyword evidence="1" id="KW-1133">Transmembrane helix</keyword>
<proteinExistence type="predicted"/>
<accession>A0A2P2NIY2</accession>
<feature type="transmembrane region" description="Helical" evidence="1">
    <location>
        <begin position="15"/>
        <end position="35"/>
    </location>
</feature>
<keyword evidence="1" id="KW-0472">Membrane</keyword>
<protein>
    <submittedName>
        <fullName evidence="2">Uncharacterized protein</fullName>
    </submittedName>
</protein>
<keyword evidence="1" id="KW-0812">Transmembrane</keyword>